<feature type="compositionally biased region" description="Basic and acidic residues" evidence="5">
    <location>
        <begin position="422"/>
        <end position="432"/>
    </location>
</feature>
<feature type="region of interest" description="Disordered" evidence="5">
    <location>
        <begin position="364"/>
        <end position="476"/>
    </location>
</feature>
<evidence type="ECO:0000256" key="3">
    <source>
        <dbReference type="ARBA" id="ARBA00022989"/>
    </source>
</evidence>
<dbReference type="PANTHER" id="PTHR15549">
    <property type="entry name" value="PAIRED IMMUNOGLOBULIN-LIKE TYPE 2 RECEPTOR"/>
    <property type="match status" value="1"/>
</dbReference>
<evidence type="ECO:0000256" key="1">
    <source>
        <dbReference type="ARBA" id="ARBA00004167"/>
    </source>
</evidence>
<comment type="subcellular location">
    <subcellularLocation>
        <location evidence="1">Membrane</location>
        <topology evidence="1">Single-pass membrane protein</topology>
    </subcellularLocation>
</comment>
<keyword evidence="4 6" id="KW-0472">Membrane</keyword>
<keyword evidence="2 6" id="KW-0812">Transmembrane</keyword>
<accession>A0A9P5NT33</accession>
<dbReference type="InterPro" id="IPR051694">
    <property type="entry name" value="Immunoregulatory_rcpt-like"/>
</dbReference>
<dbReference type="Gene3D" id="2.60.120.260">
    <property type="entry name" value="Galactose-binding domain-like"/>
    <property type="match status" value="1"/>
</dbReference>
<gene>
    <name evidence="7" type="ORF">CPB84DRAFT_1845502</name>
</gene>
<protein>
    <submittedName>
        <fullName evidence="7">Uncharacterized protein</fullName>
    </submittedName>
</protein>
<feature type="compositionally biased region" description="Polar residues" evidence="5">
    <location>
        <begin position="211"/>
        <end position="228"/>
    </location>
</feature>
<evidence type="ECO:0000256" key="4">
    <source>
        <dbReference type="ARBA" id="ARBA00023136"/>
    </source>
</evidence>
<feature type="compositionally biased region" description="Low complexity" evidence="5">
    <location>
        <begin position="144"/>
        <end position="209"/>
    </location>
</feature>
<feature type="region of interest" description="Disordered" evidence="5">
    <location>
        <begin position="1"/>
        <end position="24"/>
    </location>
</feature>
<reference evidence="7" key="1">
    <citation type="submission" date="2020-11" db="EMBL/GenBank/DDBJ databases">
        <authorList>
            <consortium name="DOE Joint Genome Institute"/>
            <person name="Ahrendt S."/>
            <person name="Riley R."/>
            <person name="Andreopoulos W."/>
            <person name="LaButti K."/>
            <person name="Pangilinan J."/>
            <person name="Ruiz-duenas F.J."/>
            <person name="Barrasa J.M."/>
            <person name="Sanchez-Garcia M."/>
            <person name="Camarero S."/>
            <person name="Miyauchi S."/>
            <person name="Serrano A."/>
            <person name="Linde D."/>
            <person name="Babiker R."/>
            <person name="Drula E."/>
            <person name="Ayuso-Fernandez I."/>
            <person name="Pacheco R."/>
            <person name="Padilla G."/>
            <person name="Ferreira P."/>
            <person name="Barriuso J."/>
            <person name="Kellner H."/>
            <person name="Castanera R."/>
            <person name="Alfaro M."/>
            <person name="Ramirez L."/>
            <person name="Pisabarro A.G."/>
            <person name="Kuo A."/>
            <person name="Tritt A."/>
            <person name="Lipzen A."/>
            <person name="He G."/>
            <person name="Yan M."/>
            <person name="Ng V."/>
            <person name="Cullen D."/>
            <person name="Martin F."/>
            <person name="Rosso M.-N."/>
            <person name="Henrissat B."/>
            <person name="Hibbett D."/>
            <person name="Martinez A.T."/>
            <person name="Grigoriev I.V."/>
        </authorList>
    </citation>
    <scope>NUCLEOTIDE SEQUENCE</scope>
    <source>
        <strain evidence="7">AH 44721</strain>
    </source>
</reference>
<feature type="compositionally biased region" description="Polar residues" evidence="5">
    <location>
        <begin position="516"/>
        <end position="532"/>
    </location>
</feature>
<evidence type="ECO:0000256" key="2">
    <source>
        <dbReference type="ARBA" id="ARBA00022692"/>
    </source>
</evidence>
<organism evidence="7 8">
    <name type="scientific">Gymnopilus junonius</name>
    <name type="common">Spectacular rustgill mushroom</name>
    <name type="synonym">Gymnopilus spectabilis subsp. junonius</name>
    <dbReference type="NCBI Taxonomy" id="109634"/>
    <lineage>
        <taxon>Eukaryota</taxon>
        <taxon>Fungi</taxon>
        <taxon>Dikarya</taxon>
        <taxon>Basidiomycota</taxon>
        <taxon>Agaricomycotina</taxon>
        <taxon>Agaricomycetes</taxon>
        <taxon>Agaricomycetidae</taxon>
        <taxon>Agaricales</taxon>
        <taxon>Agaricineae</taxon>
        <taxon>Hymenogastraceae</taxon>
        <taxon>Gymnopilus</taxon>
    </lineage>
</organism>
<evidence type="ECO:0000256" key="5">
    <source>
        <dbReference type="SAM" id="MobiDB-lite"/>
    </source>
</evidence>
<feature type="region of interest" description="Disordered" evidence="5">
    <location>
        <begin position="292"/>
        <end position="330"/>
    </location>
</feature>
<feature type="region of interest" description="Disordered" evidence="5">
    <location>
        <begin position="506"/>
        <end position="540"/>
    </location>
</feature>
<dbReference type="Proteomes" id="UP000724874">
    <property type="component" value="Unassembled WGS sequence"/>
</dbReference>
<feature type="compositionally biased region" description="Low complexity" evidence="5">
    <location>
        <begin position="229"/>
        <end position="257"/>
    </location>
</feature>
<name>A0A9P5NT33_GYMJU</name>
<feature type="compositionally biased region" description="Polar residues" evidence="5">
    <location>
        <begin position="313"/>
        <end position="330"/>
    </location>
</feature>
<evidence type="ECO:0000313" key="8">
    <source>
        <dbReference type="Proteomes" id="UP000724874"/>
    </source>
</evidence>
<dbReference type="GO" id="GO:0016020">
    <property type="term" value="C:membrane"/>
    <property type="evidence" value="ECO:0007669"/>
    <property type="project" value="UniProtKB-SubCell"/>
</dbReference>
<keyword evidence="3 6" id="KW-1133">Transmembrane helix</keyword>
<dbReference type="GO" id="GO:0071944">
    <property type="term" value="C:cell periphery"/>
    <property type="evidence" value="ECO:0007669"/>
    <property type="project" value="UniProtKB-ARBA"/>
</dbReference>
<comment type="caution">
    <text evidence="7">The sequence shown here is derived from an EMBL/GenBank/DDBJ whole genome shotgun (WGS) entry which is preliminary data.</text>
</comment>
<dbReference type="EMBL" id="JADNYJ010000027">
    <property type="protein sequence ID" value="KAF8904111.1"/>
    <property type="molecule type" value="Genomic_DNA"/>
</dbReference>
<evidence type="ECO:0000256" key="6">
    <source>
        <dbReference type="SAM" id="Phobius"/>
    </source>
</evidence>
<sequence length="540" mass="55277">MSDTKVPVDDTDPSVVYSGQWTPQRNSDALDQSLHVSTTPGSSASFSFTSTSILVVGAVPPCSNTGAPLTYAITLMARPSPRGNGVLLYFDTTLSDGAHKVTITNSGSGSPALMLDYFAYGQGSGSGGSATTSSPPAGGGGGATTKATTTSTTSPAPTGNTSSSSSSTPAAGGSSTTSSASQSSSSGGSASTTGTATSSKSSSGTQATALGDTTNSNSGSVNGLPTPTSGSSSNSGSNSNSNSNGNSSQTPSNHSGSHSIGPIIGGVVGAILLILLLLCLFLFMRRRRRKTRGDNLKQTNNSSSEIVMPFNLDSESSVGGSTGSQPQIQERNVNVNGPLQRSMPDTVVPFILDNTYQRQEDLGLTRPSSIIDPEHPSTSSGSEKHRVGGDENTSDEPTNPAPTPPHVSNDKRRSALSLTNRQDTDRDRDRARSSLAPSEAVPAYMPNDALAPPLPSPLSPSAFAQHFQPRPSSSIAPSEAVPAYIRNPHNVGTNADANTHHVNASDANHHHRHYQSGMSGFSNLTGGASQISEVPPAYTD</sequence>
<feature type="region of interest" description="Disordered" evidence="5">
    <location>
        <begin position="124"/>
        <end position="257"/>
    </location>
</feature>
<keyword evidence="8" id="KW-1185">Reference proteome</keyword>
<proteinExistence type="predicted"/>
<dbReference type="AlphaFoldDB" id="A0A9P5NT33"/>
<evidence type="ECO:0000313" key="7">
    <source>
        <dbReference type="EMBL" id="KAF8904111.1"/>
    </source>
</evidence>
<feature type="compositionally biased region" description="Polar residues" evidence="5">
    <location>
        <begin position="296"/>
        <end position="305"/>
    </location>
</feature>
<dbReference type="Gene3D" id="1.20.5.100">
    <property type="entry name" value="Cytochrome c1, transmembrane anchor, C-terminal"/>
    <property type="match status" value="1"/>
</dbReference>
<feature type="transmembrane region" description="Helical" evidence="6">
    <location>
        <begin position="260"/>
        <end position="283"/>
    </location>
</feature>
<dbReference type="OrthoDB" id="3265734at2759"/>